<protein>
    <submittedName>
        <fullName evidence="1">Uncharacterized protein</fullName>
    </submittedName>
</protein>
<organism evidence="1">
    <name type="scientific">Neisseria gonorrhoeae TCDC-NG08107</name>
    <dbReference type="NCBI Taxonomy" id="940296"/>
    <lineage>
        <taxon>Bacteria</taxon>
        <taxon>Pseudomonadati</taxon>
        <taxon>Pseudomonadota</taxon>
        <taxon>Betaproteobacteria</taxon>
        <taxon>Neisseriales</taxon>
        <taxon>Neisseriaceae</taxon>
        <taxon>Neisseria</taxon>
    </lineage>
</organism>
<dbReference type="BioCyc" id="NGON940296:GLHN-2218-MONOMER"/>
<proteinExistence type="predicted"/>
<dbReference type="EMBL" id="CP002441">
    <property type="protein sequence ID" value="ADV09139.1"/>
    <property type="molecule type" value="Genomic_DNA"/>
</dbReference>
<sequence length="122" mass="13819">MLVQFKNRLTPRKVRETEMASYTNRLTGHPNVFVEQNIWSNGELMGFSPINVMWDGRNAPTLLCRYTFDGGQYYSLQVSEAAELETRGYQIVCDDLQCLKLKTAKARRSGILALILADAGIE</sequence>
<dbReference type="AlphaFoldDB" id="A0A171IPS4"/>
<evidence type="ECO:0000313" key="1">
    <source>
        <dbReference type="EMBL" id="ADV09139.1"/>
    </source>
</evidence>
<accession>A0A171IPS4</accession>
<reference evidence="1" key="2">
    <citation type="journal article" date="2011" name="J. Bacteriol.">
        <title>Draft genome sequence of a dominant, multidrug-resistant Neisseria gonorrhoeae strain, TCDC-NG08107, from a sexual group at high risk of acquiring human immunodeficiency virus infection and syphilis.</title>
        <authorList>
            <person name="Chen C.C."/>
            <person name="Hsia K.C."/>
            <person name="Huang C.T."/>
            <person name="Wong W.W."/>
            <person name="Yen M.Y."/>
            <person name="Li L.H."/>
            <person name="Lin K.Y."/>
            <person name="Chen K.W."/>
            <person name="Li S.Y."/>
        </authorList>
    </citation>
    <scope>NUCLEOTIDE SEQUENCE</scope>
    <source>
        <strain evidence="1">TCDC-NG08107</strain>
        <plasmid evidence="1">pNGTCDC08107</plasmid>
    </source>
</reference>
<name>A0A171IPS4_NEIGO</name>
<gene>
    <name evidence="1" type="ORF">NGTW08_p0009</name>
</gene>
<reference evidence="1" key="1">
    <citation type="submission" date="2010-12" db="EMBL/GenBank/DDBJ databases">
        <authorList>
            <person name="Wang C.B."/>
            <person name="He X.J."/>
        </authorList>
    </citation>
    <scope>NUCLEOTIDE SEQUENCE</scope>
    <source>
        <strain evidence="1">TCDC-NG08107</strain>
        <plasmid evidence="1">pNGTCDC08107</plasmid>
    </source>
</reference>
<keyword evidence="1" id="KW-0614">Plasmid</keyword>
<geneLocation type="plasmid" evidence="1">
    <name>pNGTCDC08107</name>
</geneLocation>